<dbReference type="PATRIC" id="fig|298794.3.peg.5623"/>
<keyword evidence="2" id="KW-1185">Reference proteome</keyword>
<organism evidence="1 2">
    <name type="scientific">Methylobacterium variabile</name>
    <dbReference type="NCBI Taxonomy" id="298794"/>
    <lineage>
        <taxon>Bacteria</taxon>
        <taxon>Pseudomonadati</taxon>
        <taxon>Pseudomonadota</taxon>
        <taxon>Alphaproteobacteria</taxon>
        <taxon>Hyphomicrobiales</taxon>
        <taxon>Methylobacteriaceae</taxon>
        <taxon>Methylobacterium</taxon>
    </lineage>
</organism>
<protein>
    <submittedName>
        <fullName evidence="1">Uncharacterized protein</fullName>
    </submittedName>
</protein>
<name>A0A0J6T028_9HYPH</name>
<evidence type="ECO:0000313" key="1">
    <source>
        <dbReference type="EMBL" id="KMO40795.1"/>
    </source>
</evidence>
<proteinExistence type="predicted"/>
<reference evidence="1 2" key="1">
    <citation type="submission" date="2015-03" db="EMBL/GenBank/DDBJ databases">
        <title>Genome sequencing of Methylobacterium variabile DSM 16961.</title>
        <authorList>
            <person name="Chaudhry V."/>
            <person name="Patil P.B."/>
        </authorList>
    </citation>
    <scope>NUCLEOTIDE SEQUENCE [LARGE SCALE GENOMIC DNA]</scope>
    <source>
        <strain evidence="1 2">DSM 16961</strain>
    </source>
</reference>
<accession>A0A0J6T028</accession>
<dbReference type="Proteomes" id="UP000035955">
    <property type="component" value="Unassembled WGS sequence"/>
</dbReference>
<gene>
    <name evidence="1" type="ORF">VQ02_06950</name>
</gene>
<comment type="caution">
    <text evidence="1">The sequence shown here is derived from an EMBL/GenBank/DDBJ whole genome shotgun (WGS) entry which is preliminary data.</text>
</comment>
<dbReference type="AlphaFoldDB" id="A0A0J6T028"/>
<sequence length="66" mass="7758">MPNLQRDGNDPLDVVARELHEHARQQITWWPAWEDLDMTDPFESGLIRTAYERARDFVAMSSRSEV</sequence>
<evidence type="ECO:0000313" key="2">
    <source>
        <dbReference type="Proteomes" id="UP000035955"/>
    </source>
</evidence>
<dbReference type="EMBL" id="LABY01000041">
    <property type="protein sequence ID" value="KMO40795.1"/>
    <property type="molecule type" value="Genomic_DNA"/>
</dbReference>